<protein>
    <submittedName>
        <fullName evidence="1">15239_t:CDS:1</fullName>
    </submittedName>
</protein>
<dbReference type="EMBL" id="CAJVPQ010025239">
    <property type="protein sequence ID" value="CAG8766359.1"/>
    <property type="molecule type" value="Genomic_DNA"/>
</dbReference>
<keyword evidence="2" id="KW-1185">Reference proteome</keyword>
<dbReference type="Proteomes" id="UP000789570">
    <property type="component" value="Unassembled WGS sequence"/>
</dbReference>
<dbReference type="PANTHER" id="PTHR14187">
    <property type="entry name" value="ALPHA KINASE/ELONGATION FACTOR 2 KINASE"/>
    <property type="match status" value="1"/>
</dbReference>
<dbReference type="PANTHER" id="PTHR14187:SF5">
    <property type="entry name" value="HEAT SHOCK 70 KDA PROTEIN 12A"/>
    <property type="match status" value="1"/>
</dbReference>
<reference evidence="1" key="1">
    <citation type="submission" date="2021-06" db="EMBL/GenBank/DDBJ databases">
        <authorList>
            <person name="Kallberg Y."/>
            <person name="Tangrot J."/>
            <person name="Rosling A."/>
        </authorList>
    </citation>
    <scope>NUCLEOTIDE SEQUENCE</scope>
    <source>
        <strain evidence="1">UK204</strain>
    </source>
</reference>
<accession>A0A9N9J7C3</accession>
<evidence type="ECO:0000313" key="2">
    <source>
        <dbReference type="Proteomes" id="UP000789570"/>
    </source>
</evidence>
<organism evidence="1 2">
    <name type="scientific">Funneliformis caledonium</name>
    <dbReference type="NCBI Taxonomy" id="1117310"/>
    <lineage>
        <taxon>Eukaryota</taxon>
        <taxon>Fungi</taxon>
        <taxon>Fungi incertae sedis</taxon>
        <taxon>Mucoromycota</taxon>
        <taxon>Glomeromycotina</taxon>
        <taxon>Glomeromycetes</taxon>
        <taxon>Glomerales</taxon>
        <taxon>Glomeraceae</taxon>
        <taxon>Funneliformis</taxon>
    </lineage>
</organism>
<feature type="non-terminal residue" evidence="1">
    <location>
        <position position="183"/>
    </location>
</feature>
<gene>
    <name evidence="1" type="ORF">FCALED_LOCUS17248</name>
</gene>
<feature type="non-terminal residue" evidence="1">
    <location>
        <position position="1"/>
    </location>
</feature>
<dbReference type="AlphaFoldDB" id="A0A9N9J7C3"/>
<name>A0A9N9J7C3_9GLOM</name>
<dbReference type="OrthoDB" id="2364712at2759"/>
<evidence type="ECO:0000313" key="1">
    <source>
        <dbReference type="EMBL" id="CAG8766359.1"/>
    </source>
</evidence>
<sequence length="183" mass="21483">AYFIFILTTTQLPKTTRYGVPNTLLWIKDLFNLNWGLLKVNHPSQYHFMIQEFYSNVKIPFTGEEASYKPYQFSLLRRMKDDVMYDIGMVEHLQITYEKWSFKLDFRTVLLFFDSVIDKIIELIEAQLDSVGDVSAMFLVGGFIPISPELSILNGACKYGLDMEVIKTRVLKWTYGVKNHRDW</sequence>
<comment type="caution">
    <text evidence="1">The sequence shown here is derived from an EMBL/GenBank/DDBJ whole genome shotgun (WGS) entry which is preliminary data.</text>
</comment>
<proteinExistence type="predicted"/>